<reference evidence="1" key="1">
    <citation type="journal article" date="2009" name="PLoS Genet.">
        <title>Sequencing, mapping, and analysis of 27,455 maize full-length cDNAs.</title>
        <authorList>
            <person name="Soderlund C."/>
            <person name="Descour A."/>
            <person name="Kudrna D."/>
            <person name="Bomhoff M."/>
            <person name="Boyd L."/>
            <person name="Currie J."/>
            <person name="Angelova A."/>
            <person name="Collura K."/>
            <person name="Wissotski M."/>
            <person name="Ashley E."/>
            <person name="Morrow D."/>
            <person name="Fernandes J."/>
            <person name="Walbot V."/>
            <person name="Yu Y."/>
        </authorList>
    </citation>
    <scope>NUCLEOTIDE SEQUENCE</scope>
    <source>
        <strain evidence="1">B73</strain>
    </source>
</reference>
<sequence>MTANVDKSVTRPLINLLPFGPKLSRSCHCQAPRMRSCFPWDDMRPQ</sequence>
<dbReference type="AlphaFoldDB" id="B8A1H2"/>
<proteinExistence type="evidence at transcript level"/>
<evidence type="ECO:0000313" key="1">
    <source>
        <dbReference type="EMBL" id="ACL54021.1"/>
    </source>
</evidence>
<protein>
    <submittedName>
        <fullName evidence="1">Uncharacterized protein</fullName>
    </submittedName>
</protein>
<organism evidence="1">
    <name type="scientific">Zea mays</name>
    <name type="common">Maize</name>
    <dbReference type="NCBI Taxonomy" id="4577"/>
    <lineage>
        <taxon>Eukaryota</taxon>
        <taxon>Viridiplantae</taxon>
        <taxon>Streptophyta</taxon>
        <taxon>Embryophyta</taxon>
        <taxon>Tracheophyta</taxon>
        <taxon>Spermatophyta</taxon>
        <taxon>Magnoliopsida</taxon>
        <taxon>Liliopsida</taxon>
        <taxon>Poales</taxon>
        <taxon>Poaceae</taxon>
        <taxon>PACMAD clade</taxon>
        <taxon>Panicoideae</taxon>
        <taxon>Andropogonodae</taxon>
        <taxon>Andropogoneae</taxon>
        <taxon>Tripsacinae</taxon>
        <taxon>Zea</taxon>
    </lineage>
</organism>
<accession>B8A1H2</accession>
<dbReference type="EMBL" id="BT055414">
    <property type="protein sequence ID" value="ACL54021.1"/>
    <property type="molecule type" value="mRNA"/>
</dbReference>
<name>B8A1H2_MAIZE</name>
<reference evidence="1" key="2">
    <citation type="submission" date="2012-06" db="EMBL/GenBank/DDBJ databases">
        <authorList>
            <person name="Yu Y."/>
            <person name="Currie J."/>
            <person name="Lomeli R."/>
            <person name="Angelova A."/>
            <person name="Collura K."/>
            <person name="Wissotski M."/>
            <person name="Campos D."/>
            <person name="Kudrna D."/>
            <person name="Golser W."/>
            <person name="Ashely E."/>
            <person name="Descour A."/>
            <person name="Fernandes J."/>
            <person name="Soderlund C."/>
            <person name="Walbot V."/>
        </authorList>
    </citation>
    <scope>NUCLEOTIDE SEQUENCE</scope>
    <source>
        <strain evidence="1">B73</strain>
    </source>
</reference>